<evidence type="ECO:0000313" key="4">
    <source>
        <dbReference type="Proteomes" id="UP000467201"/>
    </source>
</evidence>
<gene>
    <name evidence="3" type="ORF">MDOR_35110</name>
</gene>
<dbReference type="Gene3D" id="3.90.1200.10">
    <property type="match status" value="1"/>
</dbReference>
<dbReference type="EMBL" id="AP022605">
    <property type="protein sequence ID" value="BBZ09342.1"/>
    <property type="molecule type" value="Genomic_DNA"/>
</dbReference>
<dbReference type="GO" id="GO:0016740">
    <property type="term" value="F:transferase activity"/>
    <property type="evidence" value="ECO:0007669"/>
    <property type="project" value="UniProtKB-KW"/>
</dbReference>
<dbReference type="KEGG" id="mdr:MDOR_35110"/>
<organism evidence="3 4">
    <name type="scientific">Mycolicibacterium doricum</name>
    <dbReference type="NCBI Taxonomy" id="126673"/>
    <lineage>
        <taxon>Bacteria</taxon>
        <taxon>Bacillati</taxon>
        <taxon>Actinomycetota</taxon>
        <taxon>Actinomycetes</taxon>
        <taxon>Mycobacteriales</taxon>
        <taxon>Mycobacteriaceae</taxon>
        <taxon>Mycolicibacterium</taxon>
    </lineage>
</organism>
<evidence type="ECO:0000256" key="1">
    <source>
        <dbReference type="SAM" id="MobiDB-lite"/>
    </source>
</evidence>
<reference evidence="3 4" key="1">
    <citation type="journal article" date="2019" name="Emerg. Microbes Infect.">
        <title>Comprehensive subspecies identification of 175 nontuberculous mycobacteria species based on 7547 genomic profiles.</title>
        <authorList>
            <person name="Matsumoto Y."/>
            <person name="Kinjo T."/>
            <person name="Motooka D."/>
            <person name="Nabeya D."/>
            <person name="Jung N."/>
            <person name="Uechi K."/>
            <person name="Horii T."/>
            <person name="Iida T."/>
            <person name="Fujita J."/>
            <person name="Nakamura S."/>
        </authorList>
    </citation>
    <scope>NUCLEOTIDE SEQUENCE [LARGE SCALE GENOMIC DNA]</scope>
    <source>
        <strain evidence="3 4">JCM 12405</strain>
    </source>
</reference>
<dbReference type="SUPFAM" id="SSF56112">
    <property type="entry name" value="Protein kinase-like (PK-like)"/>
    <property type="match status" value="1"/>
</dbReference>
<name>A0A7I7VXH2_9MYCO</name>
<protein>
    <submittedName>
        <fullName evidence="3">Aminoglycoside phosphotransferase</fullName>
    </submittedName>
</protein>
<dbReference type="InterPro" id="IPR002575">
    <property type="entry name" value="Aminoglycoside_PTrfase"/>
</dbReference>
<dbReference type="Proteomes" id="UP000467201">
    <property type="component" value="Chromosome"/>
</dbReference>
<feature type="domain" description="Aminoglycoside phosphotransferase" evidence="2">
    <location>
        <begin position="65"/>
        <end position="263"/>
    </location>
</feature>
<keyword evidence="3" id="KW-0808">Transferase</keyword>
<evidence type="ECO:0000259" key="2">
    <source>
        <dbReference type="Pfam" id="PF01636"/>
    </source>
</evidence>
<sequence>MRMQRVARDAEVAARVCDGVSMVPAVSRPGRTALTGNSRSPRAPGGGDTVTGVQTPSGAEITFDGDVVVKLHRAGTDPRALRTRLRVADALPDILLAPSTVAPERVGERWRSRWPCVQTIAPQPAQLPWADAGGVLARLHAQPVTARLLHGWPARLRRVVEHARRTEVTQSVRRALTELPPAVWRAGSPDRPRTFVHGDFHLGQLGRRGPGRPWLLIDVDDLGVGDPAWDLARPAGFWAAGHLPDEDWSTFLEAYRQGGGAALADAPADPWPVLDPFARAAVVAAAVHHPEDELLAAACARMV</sequence>
<proteinExistence type="predicted"/>
<accession>A0A7I7VXH2</accession>
<dbReference type="Pfam" id="PF01636">
    <property type="entry name" value="APH"/>
    <property type="match status" value="1"/>
</dbReference>
<dbReference type="InterPro" id="IPR011009">
    <property type="entry name" value="Kinase-like_dom_sf"/>
</dbReference>
<evidence type="ECO:0000313" key="3">
    <source>
        <dbReference type="EMBL" id="BBZ09342.1"/>
    </source>
</evidence>
<dbReference type="AlphaFoldDB" id="A0A7I7VXH2"/>
<feature type="region of interest" description="Disordered" evidence="1">
    <location>
        <begin position="27"/>
        <end position="52"/>
    </location>
</feature>